<dbReference type="Gene3D" id="2.60.40.730">
    <property type="entry name" value="SOR catalytic domain"/>
    <property type="match status" value="1"/>
</dbReference>
<dbReference type="Pfam" id="PF01880">
    <property type="entry name" value="Desulfoferrodox"/>
    <property type="match status" value="1"/>
</dbReference>
<name>A0A0W8FMY7_9ZZZZ</name>
<keyword evidence="5" id="KW-0408">Iron</keyword>
<dbReference type="GO" id="GO:0016491">
    <property type="term" value="F:oxidoreductase activity"/>
    <property type="evidence" value="ECO:0007669"/>
    <property type="project" value="InterPro"/>
</dbReference>
<dbReference type="InterPro" id="IPR002742">
    <property type="entry name" value="Desulfoferrodoxin_Fe-bd_dom"/>
</dbReference>
<protein>
    <recommendedName>
        <fullName evidence="6">Rubredoxin-like domain-containing protein</fullName>
    </recommendedName>
</protein>
<evidence type="ECO:0000256" key="3">
    <source>
        <dbReference type="ARBA" id="ARBA00022723"/>
    </source>
</evidence>
<dbReference type="Pfam" id="PF21349">
    <property type="entry name" value="RUBY_RBDX"/>
    <property type="match status" value="1"/>
</dbReference>
<sequence length="144" mass="16245">MKIYICQVCGYLAFNNLPDTCPVCGAEKDKFLQNDEIFKESMKKSPEAEIKHVPAVAINDQSCSLIPESSCMEVIVTIGKVMHPMEEKHYIRFIDAYQNDKLIARMGLTPLSVYPIACFHLKEAGGKITIVENCSIHGYWKSEL</sequence>
<evidence type="ECO:0000256" key="1">
    <source>
        <dbReference type="ARBA" id="ARBA00005941"/>
    </source>
</evidence>
<evidence type="ECO:0000256" key="4">
    <source>
        <dbReference type="ARBA" id="ARBA00022982"/>
    </source>
</evidence>
<dbReference type="SUPFAM" id="SSF57802">
    <property type="entry name" value="Rubredoxin-like"/>
    <property type="match status" value="1"/>
</dbReference>
<gene>
    <name evidence="7" type="ORF">ASZ90_007864</name>
</gene>
<dbReference type="InterPro" id="IPR024934">
    <property type="entry name" value="Rubredoxin-like_dom"/>
</dbReference>
<keyword evidence="2" id="KW-0813">Transport</keyword>
<keyword evidence="4" id="KW-0249">Electron transport</keyword>
<dbReference type="PROSITE" id="PS50903">
    <property type="entry name" value="RUBREDOXIN_LIKE"/>
    <property type="match status" value="1"/>
</dbReference>
<dbReference type="InterPro" id="IPR036073">
    <property type="entry name" value="Desulfoferrodoxin_Fe-bd_dom_sf"/>
</dbReference>
<dbReference type="EMBL" id="LNQE01000974">
    <property type="protein sequence ID" value="KUG22325.1"/>
    <property type="molecule type" value="Genomic_DNA"/>
</dbReference>
<evidence type="ECO:0000313" key="7">
    <source>
        <dbReference type="EMBL" id="KUG22325.1"/>
    </source>
</evidence>
<accession>A0A0W8FMY7</accession>
<dbReference type="Gene3D" id="2.20.28.10">
    <property type="match status" value="1"/>
</dbReference>
<evidence type="ECO:0000256" key="5">
    <source>
        <dbReference type="ARBA" id="ARBA00023004"/>
    </source>
</evidence>
<comment type="caution">
    <text evidence="7">The sequence shown here is derived from an EMBL/GenBank/DDBJ whole genome shotgun (WGS) entry which is preliminary data.</text>
</comment>
<proteinExistence type="inferred from homology"/>
<dbReference type="AlphaFoldDB" id="A0A0W8FMY7"/>
<feature type="domain" description="Rubredoxin-like" evidence="6">
    <location>
        <begin position="1"/>
        <end position="34"/>
    </location>
</feature>
<organism evidence="7">
    <name type="scientific">hydrocarbon metagenome</name>
    <dbReference type="NCBI Taxonomy" id="938273"/>
    <lineage>
        <taxon>unclassified sequences</taxon>
        <taxon>metagenomes</taxon>
        <taxon>ecological metagenomes</taxon>
    </lineage>
</organism>
<comment type="similarity">
    <text evidence="1">Belongs to the desulfoferrodoxin family.</text>
</comment>
<reference evidence="7" key="1">
    <citation type="journal article" date="2015" name="Proc. Natl. Acad. Sci. U.S.A.">
        <title>Networks of energetic and metabolic interactions define dynamics in microbial communities.</title>
        <authorList>
            <person name="Embree M."/>
            <person name="Liu J.K."/>
            <person name="Al-Bassam M.M."/>
            <person name="Zengler K."/>
        </authorList>
    </citation>
    <scope>NUCLEOTIDE SEQUENCE</scope>
</reference>
<dbReference type="SUPFAM" id="SSF49367">
    <property type="entry name" value="Superoxide reductase-like"/>
    <property type="match status" value="1"/>
</dbReference>
<evidence type="ECO:0000256" key="2">
    <source>
        <dbReference type="ARBA" id="ARBA00022448"/>
    </source>
</evidence>
<dbReference type="GO" id="GO:0005506">
    <property type="term" value="F:iron ion binding"/>
    <property type="evidence" value="ECO:0007669"/>
    <property type="project" value="InterPro"/>
</dbReference>
<dbReference type="InterPro" id="IPR048574">
    <property type="entry name" value="RUBY_RBDX"/>
</dbReference>
<evidence type="ECO:0000259" key="6">
    <source>
        <dbReference type="PROSITE" id="PS50903"/>
    </source>
</evidence>
<keyword evidence="3" id="KW-0479">Metal-binding</keyword>
<dbReference type="PANTHER" id="PTHR36541">
    <property type="entry name" value="SUPEROXIDE REDUCTASE-RELATED"/>
    <property type="match status" value="1"/>
</dbReference>
<dbReference type="InterPro" id="IPR051233">
    <property type="entry name" value="Desulfoferrodoxin_SOR"/>
</dbReference>
<dbReference type="PANTHER" id="PTHR36541:SF1">
    <property type="entry name" value="SUPEROXIDE REDUCTASE-RELATED"/>
    <property type="match status" value="1"/>
</dbReference>